<feature type="region of interest" description="Disordered" evidence="1">
    <location>
        <begin position="67"/>
        <end position="193"/>
    </location>
</feature>
<reference evidence="3" key="1">
    <citation type="journal article" date="2020" name="Stud. Mycol.">
        <title>101 Dothideomycetes genomes: A test case for predicting lifestyles and emergence of pathogens.</title>
        <authorList>
            <person name="Haridas S."/>
            <person name="Albert R."/>
            <person name="Binder M."/>
            <person name="Bloem J."/>
            <person name="LaButti K."/>
            <person name="Salamov A."/>
            <person name="Andreopoulos B."/>
            <person name="Baker S."/>
            <person name="Barry K."/>
            <person name="Bills G."/>
            <person name="Bluhm B."/>
            <person name="Cannon C."/>
            <person name="Castanera R."/>
            <person name="Culley D."/>
            <person name="Daum C."/>
            <person name="Ezra D."/>
            <person name="Gonzalez J."/>
            <person name="Henrissat B."/>
            <person name="Kuo A."/>
            <person name="Liang C."/>
            <person name="Lipzen A."/>
            <person name="Lutzoni F."/>
            <person name="Magnuson J."/>
            <person name="Mondo S."/>
            <person name="Nolan M."/>
            <person name="Ohm R."/>
            <person name="Pangilinan J."/>
            <person name="Park H.-J."/>
            <person name="Ramirez L."/>
            <person name="Alfaro M."/>
            <person name="Sun H."/>
            <person name="Tritt A."/>
            <person name="Yoshinaga Y."/>
            <person name="Zwiers L.-H."/>
            <person name="Turgeon B."/>
            <person name="Goodwin S."/>
            <person name="Spatafora J."/>
            <person name="Crous P."/>
            <person name="Grigoriev I."/>
        </authorList>
    </citation>
    <scope>NUCLEOTIDE SEQUENCE [LARGE SCALE GENOMIC DNA]</scope>
    <source>
        <strain evidence="3">CBS 304.66</strain>
    </source>
</reference>
<organism evidence="2 3">
    <name type="scientific">Lojkania enalia</name>
    <dbReference type="NCBI Taxonomy" id="147567"/>
    <lineage>
        <taxon>Eukaryota</taxon>
        <taxon>Fungi</taxon>
        <taxon>Dikarya</taxon>
        <taxon>Ascomycota</taxon>
        <taxon>Pezizomycotina</taxon>
        <taxon>Dothideomycetes</taxon>
        <taxon>Pleosporomycetidae</taxon>
        <taxon>Pleosporales</taxon>
        <taxon>Pleosporales incertae sedis</taxon>
        <taxon>Lojkania</taxon>
    </lineage>
</organism>
<feature type="compositionally biased region" description="Basic and acidic residues" evidence="1">
    <location>
        <begin position="98"/>
        <end position="126"/>
    </location>
</feature>
<dbReference type="OrthoDB" id="428895at2759"/>
<protein>
    <submittedName>
        <fullName evidence="2">Uncharacterized protein</fullName>
    </submittedName>
</protein>
<feature type="compositionally biased region" description="Basic and acidic residues" evidence="1">
    <location>
        <begin position="154"/>
        <end position="176"/>
    </location>
</feature>
<keyword evidence="3" id="KW-1185">Reference proteome</keyword>
<feature type="region of interest" description="Disordered" evidence="1">
    <location>
        <begin position="445"/>
        <end position="517"/>
    </location>
</feature>
<proteinExistence type="predicted"/>
<gene>
    <name evidence="2" type="ORF">CC78DRAFT_532514</name>
</gene>
<dbReference type="AlphaFoldDB" id="A0A9P4N477"/>
<accession>A0A9P4N477</accession>
<sequence length="604" mass="67507">MKLNFSAAKLQSTTTKLKTLSTPPTLPRIAGSVARSRSLIMSRSGVNMATTKDGAIYNKLRRPDDFFTPFAAQSPPPLVKPTLAMTPPSAESSKRKHNESDRSDSEIEDEHVSKKPKADESRKMQFDSDNEDFTANETTTGVDNEGFTPNETTTAKDNKGHILDEASTAKENENRAPRRSRTPPDNSDCFSEERRTAAQAYFDSVKLEESLLPWLFSAPPLEAEDGAVDESMYNNDHGDKGILYRDGIFIARGFDSSTHASASASESSEGLDTQEQYYRQLLKRYKNLRKSLALATPQALAERAKAHPSVLADSRLPQSKREWNDLLDNQYPTLAQMCRFGEESIFRTIGNCARSLDRLEEISKQRSCWIWALLAKVGEMGTLDYTRVGAIRILANKAGQFSIRLRNGATPQRVDDDDENEYLDSWDLEDQGAGVENMDDRIDSFEEESDRDGETNSIKGKSPTENTQSDQHPVSSNQSSTIIKPIKNADKREESKWEEADDENSNMSMSEDGKITNPSATTKLEAARARLLAQLGDRLVHPHTQPTQHIQEQEHTASIDAGTAATNRIDWNSRVTIDMILTVAAECYGQKDLLRFRHVWSEGE</sequence>
<feature type="compositionally biased region" description="Polar residues" evidence="1">
    <location>
        <begin position="135"/>
        <end position="153"/>
    </location>
</feature>
<evidence type="ECO:0000313" key="3">
    <source>
        <dbReference type="Proteomes" id="UP000800093"/>
    </source>
</evidence>
<comment type="caution">
    <text evidence="2">The sequence shown here is derived from an EMBL/GenBank/DDBJ whole genome shotgun (WGS) entry which is preliminary data.</text>
</comment>
<evidence type="ECO:0000313" key="2">
    <source>
        <dbReference type="EMBL" id="KAF2265302.1"/>
    </source>
</evidence>
<feature type="compositionally biased region" description="Basic and acidic residues" evidence="1">
    <location>
        <begin position="487"/>
        <end position="498"/>
    </location>
</feature>
<dbReference type="Pfam" id="PF04938">
    <property type="entry name" value="SIP1"/>
    <property type="match status" value="1"/>
</dbReference>
<evidence type="ECO:0000256" key="1">
    <source>
        <dbReference type="SAM" id="MobiDB-lite"/>
    </source>
</evidence>
<dbReference type="EMBL" id="ML986608">
    <property type="protein sequence ID" value="KAF2265302.1"/>
    <property type="molecule type" value="Genomic_DNA"/>
</dbReference>
<name>A0A9P4N477_9PLEO</name>
<dbReference type="GO" id="GO:0000387">
    <property type="term" value="P:spliceosomal snRNP assembly"/>
    <property type="evidence" value="ECO:0007669"/>
    <property type="project" value="InterPro"/>
</dbReference>
<dbReference type="Proteomes" id="UP000800093">
    <property type="component" value="Unassembled WGS sequence"/>
</dbReference>
<feature type="compositionally biased region" description="Polar residues" evidence="1">
    <location>
        <begin position="455"/>
        <end position="482"/>
    </location>
</feature>
<dbReference type="Gene3D" id="1.20.58.1070">
    <property type="match status" value="1"/>
</dbReference>
<dbReference type="InterPro" id="IPR035426">
    <property type="entry name" value="Gemin2/Brr1"/>
</dbReference>